<dbReference type="InterPro" id="IPR036913">
    <property type="entry name" value="YegP-like_sf"/>
</dbReference>
<comment type="similarity">
    <text evidence="1">Belongs to the UPF0339 family. Duplicated subfamily.</text>
</comment>
<keyword evidence="7" id="KW-1185">Reference proteome</keyword>
<dbReference type="InterPro" id="IPR010879">
    <property type="entry name" value="DUF1508"/>
</dbReference>
<evidence type="ECO:0000256" key="1">
    <source>
        <dbReference type="ARBA" id="ARBA00007576"/>
    </source>
</evidence>
<dbReference type="RefSeq" id="WP_073435481.1">
    <property type="nucleotide sequence ID" value="NZ_BJXU01000111.1"/>
</dbReference>
<evidence type="ECO:0000313" key="6">
    <source>
        <dbReference type="Proteomes" id="UP000184123"/>
    </source>
</evidence>
<sequence>MPGYYELKKTDADKYHFTLKSGNHQVILTSQQYKTRKSAENGIESCRKNSEIDERFERKAAKNGQPYFSLKASNGQIIGSSEMYNTEAARDKGIQSVKTNGQAPTKVKE</sequence>
<dbReference type="PANTHER" id="PTHR40606:SF1">
    <property type="entry name" value="UPF0339 PROTEIN YEGP"/>
    <property type="match status" value="1"/>
</dbReference>
<accession>A0A1M7H114</accession>
<evidence type="ECO:0000256" key="2">
    <source>
        <dbReference type="SAM" id="MobiDB-lite"/>
    </source>
</evidence>
<dbReference type="OrthoDB" id="9802792at2"/>
<dbReference type="PANTHER" id="PTHR40606">
    <property type="match status" value="1"/>
</dbReference>
<proteinExistence type="inferred from homology"/>
<dbReference type="EMBL" id="FRCA01000006">
    <property type="protein sequence ID" value="SHM21817.1"/>
    <property type="molecule type" value="Genomic_DNA"/>
</dbReference>
<dbReference type="InterPro" id="IPR051141">
    <property type="entry name" value="UPF0339_domain"/>
</dbReference>
<dbReference type="Pfam" id="PF07411">
    <property type="entry name" value="DUF1508"/>
    <property type="match status" value="2"/>
</dbReference>
<dbReference type="Proteomes" id="UP000184123">
    <property type="component" value="Unassembled WGS sequence"/>
</dbReference>
<dbReference type="STRING" id="44933.SAMN05660971_02433"/>
<dbReference type="EMBL" id="BJXU01000111">
    <property type="protein sequence ID" value="GEN24805.1"/>
    <property type="molecule type" value="Genomic_DNA"/>
</dbReference>
<evidence type="ECO:0000313" key="7">
    <source>
        <dbReference type="Proteomes" id="UP000321726"/>
    </source>
</evidence>
<feature type="region of interest" description="Disordered" evidence="2">
    <location>
        <begin position="88"/>
        <end position="109"/>
    </location>
</feature>
<dbReference type="SUPFAM" id="SSF160113">
    <property type="entry name" value="YegP-like"/>
    <property type="match status" value="2"/>
</dbReference>
<feature type="domain" description="DUF1508" evidence="3">
    <location>
        <begin position="61"/>
        <end position="103"/>
    </location>
</feature>
<dbReference type="Gene3D" id="2.30.29.80">
    <property type="match status" value="1"/>
</dbReference>
<reference evidence="5 6" key="1">
    <citation type="submission" date="2016-11" db="EMBL/GenBank/DDBJ databases">
        <authorList>
            <person name="Jaros S."/>
            <person name="Januszkiewicz K."/>
            <person name="Wedrychowicz H."/>
        </authorList>
    </citation>
    <scope>NUCLEOTIDE SEQUENCE [LARGE SCALE GENOMIC DNA]</scope>
    <source>
        <strain evidence="5 6">DSM 4740</strain>
    </source>
</reference>
<gene>
    <name evidence="4" type="ORF">HCU01_27540</name>
    <name evidence="5" type="ORF">SAMN05660971_02433</name>
</gene>
<evidence type="ECO:0000313" key="4">
    <source>
        <dbReference type="EMBL" id="GEN24805.1"/>
    </source>
</evidence>
<feature type="domain" description="DUF1508" evidence="3">
    <location>
        <begin position="12"/>
        <end position="57"/>
    </location>
</feature>
<reference evidence="4 7" key="2">
    <citation type="submission" date="2019-07" db="EMBL/GenBank/DDBJ databases">
        <title>Whole genome shotgun sequence of Halomonas cupida NBRC 102219.</title>
        <authorList>
            <person name="Hosoyama A."/>
            <person name="Uohara A."/>
            <person name="Ohji S."/>
            <person name="Ichikawa N."/>
        </authorList>
    </citation>
    <scope>NUCLEOTIDE SEQUENCE [LARGE SCALE GENOMIC DNA]</scope>
    <source>
        <strain evidence="4 7">NBRC 102219</strain>
    </source>
</reference>
<organism evidence="5 6">
    <name type="scientific">Halomonas cupida</name>
    <dbReference type="NCBI Taxonomy" id="44933"/>
    <lineage>
        <taxon>Bacteria</taxon>
        <taxon>Pseudomonadati</taxon>
        <taxon>Pseudomonadota</taxon>
        <taxon>Gammaproteobacteria</taxon>
        <taxon>Oceanospirillales</taxon>
        <taxon>Halomonadaceae</taxon>
        <taxon>Halomonas</taxon>
    </lineage>
</organism>
<evidence type="ECO:0000259" key="3">
    <source>
        <dbReference type="Pfam" id="PF07411"/>
    </source>
</evidence>
<name>A0A1M7H114_9GAMM</name>
<dbReference type="Proteomes" id="UP000321726">
    <property type="component" value="Unassembled WGS sequence"/>
</dbReference>
<evidence type="ECO:0000313" key="5">
    <source>
        <dbReference type="EMBL" id="SHM21817.1"/>
    </source>
</evidence>
<protein>
    <recommendedName>
        <fullName evidence="3">DUF1508 domain-containing protein</fullName>
    </recommendedName>
</protein>
<dbReference type="AlphaFoldDB" id="A0A1M7H114"/>